<dbReference type="Gramene" id="Psat05G0697200-T1">
    <property type="protein sequence ID" value="KAI5412110.1"/>
    <property type="gene ID" value="KIW84_056972"/>
</dbReference>
<accession>A0A9D4X2Y2</accession>
<organism evidence="2 3">
    <name type="scientific">Pisum sativum</name>
    <name type="common">Garden pea</name>
    <name type="synonym">Lathyrus oleraceus</name>
    <dbReference type="NCBI Taxonomy" id="3888"/>
    <lineage>
        <taxon>Eukaryota</taxon>
        <taxon>Viridiplantae</taxon>
        <taxon>Streptophyta</taxon>
        <taxon>Embryophyta</taxon>
        <taxon>Tracheophyta</taxon>
        <taxon>Spermatophyta</taxon>
        <taxon>Magnoliopsida</taxon>
        <taxon>eudicotyledons</taxon>
        <taxon>Gunneridae</taxon>
        <taxon>Pentapetalae</taxon>
        <taxon>rosids</taxon>
        <taxon>fabids</taxon>
        <taxon>Fabales</taxon>
        <taxon>Fabaceae</taxon>
        <taxon>Papilionoideae</taxon>
        <taxon>50 kb inversion clade</taxon>
        <taxon>NPAAA clade</taxon>
        <taxon>Hologalegina</taxon>
        <taxon>IRL clade</taxon>
        <taxon>Fabeae</taxon>
        <taxon>Lathyrus</taxon>
    </lineage>
</organism>
<dbReference type="Gene3D" id="1.20.1110.10">
    <property type="entry name" value="Calcium-transporting ATPase, transmembrane domain"/>
    <property type="match status" value="1"/>
</dbReference>
<protein>
    <submittedName>
        <fullName evidence="2">Uncharacterized protein</fullName>
    </submittedName>
</protein>
<dbReference type="EMBL" id="JAMSHJ010000005">
    <property type="protein sequence ID" value="KAI5412110.1"/>
    <property type="molecule type" value="Genomic_DNA"/>
</dbReference>
<name>A0A9D4X2Y2_PEA</name>
<keyword evidence="1" id="KW-0812">Transmembrane</keyword>
<proteinExistence type="predicted"/>
<reference evidence="2 3" key="1">
    <citation type="journal article" date="2022" name="Nat. Genet.">
        <title>Improved pea reference genome and pan-genome highlight genomic features and evolutionary characteristics.</title>
        <authorList>
            <person name="Yang T."/>
            <person name="Liu R."/>
            <person name="Luo Y."/>
            <person name="Hu S."/>
            <person name="Wang D."/>
            <person name="Wang C."/>
            <person name="Pandey M.K."/>
            <person name="Ge S."/>
            <person name="Xu Q."/>
            <person name="Li N."/>
            <person name="Li G."/>
            <person name="Huang Y."/>
            <person name="Saxena R.K."/>
            <person name="Ji Y."/>
            <person name="Li M."/>
            <person name="Yan X."/>
            <person name="He Y."/>
            <person name="Liu Y."/>
            <person name="Wang X."/>
            <person name="Xiang C."/>
            <person name="Varshney R.K."/>
            <person name="Ding H."/>
            <person name="Gao S."/>
            <person name="Zong X."/>
        </authorList>
    </citation>
    <scope>NUCLEOTIDE SEQUENCE [LARGE SCALE GENOMIC DNA]</scope>
    <source>
        <strain evidence="2 3">cv. Zhongwan 6</strain>
    </source>
</reference>
<keyword evidence="1" id="KW-1133">Transmembrane helix</keyword>
<feature type="transmembrane region" description="Helical" evidence="1">
    <location>
        <begin position="24"/>
        <end position="43"/>
    </location>
</feature>
<comment type="caution">
    <text evidence="2">The sequence shown here is derived from an EMBL/GenBank/DDBJ whole genome shotgun (WGS) entry which is preliminary data.</text>
</comment>
<evidence type="ECO:0000313" key="3">
    <source>
        <dbReference type="Proteomes" id="UP001058974"/>
    </source>
</evidence>
<evidence type="ECO:0000313" key="2">
    <source>
        <dbReference type="EMBL" id="KAI5412110.1"/>
    </source>
</evidence>
<keyword evidence="3" id="KW-1185">Reference proteome</keyword>
<evidence type="ECO:0000256" key="1">
    <source>
        <dbReference type="SAM" id="Phobius"/>
    </source>
</evidence>
<keyword evidence="1" id="KW-0472">Membrane</keyword>
<gene>
    <name evidence="2" type="ORF">KIW84_056972</name>
</gene>
<dbReference type="Proteomes" id="UP001058974">
    <property type="component" value="Chromosome 5"/>
</dbReference>
<sequence length="85" mass="9816">MIAQLVATFIAVYANWGFARIKGMGWGWAGVIWVYSLVTYFPLDILKFVTRYVLSGKAWDNLLENKVFSPSFLESLSKYKTLFEH</sequence>
<dbReference type="AlphaFoldDB" id="A0A9D4X2Y2"/>